<dbReference type="EnsemblMetazoa" id="G30984.3">
    <property type="protein sequence ID" value="G30984.3:cds"/>
    <property type="gene ID" value="G30984"/>
</dbReference>
<dbReference type="Proteomes" id="UP000005408">
    <property type="component" value="Unassembled WGS sequence"/>
</dbReference>
<keyword evidence="1" id="KW-0812">Transmembrane</keyword>
<dbReference type="AlphaFoldDB" id="A0A8W8M397"/>
<keyword evidence="1" id="KW-0472">Membrane</keyword>
<accession>A0A8W8M397</accession>
<keyword evidence="1" id="KW-1133">Transmembrane helix</keyword>
<evidence type="ECO:0000313" key="3">
    <source>
        <dbReference type="Proteomes" id="UP000005408"/>
    </source>
</evidence>
<keyword evidence="3" id="KW-1185">Reference proteome</keyword>
<reference evidence="2" key="1">
    <citation type="submission" date="2022-08" db="UniProtKB">
        <authorList>
            <consortium name="EnsemblMetazoa"/>
        </authorList>
    </citation>
    <scope>IDENTIFICATION</scope>
    <source>
        <strain evidence="2">05x7-T-G4-1.051#20</strain>
    </source>
</reference>
<feature type="transmembrane region" description="Helical" evidence="1">
    <location>
        <begin position="23"/>
        <end position="48"/>
    </location>
</feature>
<protein>
    <submittedName>
        <fullName evidence="2">Uncharacterized protein</fullName>
    </submittedName>
</protein>
<evidence type="ECO:0000313" key="2">
    <source>
        <dbReference type="EnsemblMetazoa" id="G30984.3:cds"/>
    </source>
</evidence>
<proteinExistence type="predicted"/>
<name>A0A8W8M397_MAGGI</name>
<evidence type="ECO:0000256" key="1">
    <source>
        <dbReference type="SAM" id="Phobius"/>
    </source>
</evidence>
<sequence length="137" mass="15450">MSGLISFTRFTDYGAYFSLPLPFSVYLGVAVAALGILLCIFVGIANGIRRCFTRGKMPMSTDDFSSTRHIMDVEMTYSHSTKHKQFSQRPGNLSIRDERSSHGYADIDDLDPDDYENVKERLSDTDSDDYENLRSGI</sequence>
<organism evidence="2 3">
    <name type="scientific">Magallana gigas</name>
    <name type="common">Pacific oyster</name>
    <name type="synonym">Crassostrea gigas</name>
    <dbReference type="NCBI Taxonomy" id="29159"/>
    <lineage>
        <taxon>Eukaryota</taxon>
        <taxon>Metazoa</taxon>
        <taxon>Spiralia</taxon>
        <taxon>Lophotrochozoa</taxon>
        <taxon>Mollusca</taxon>
        <taxon>Bivalvia</taxon>
        <taxon>Autobranchia</taxon>
        <taxon>Pteriomorphia</taxon>
        <taxon>Ostreida</taxon>
        <taxon>Ostreoidea</taxon>
        <taxon>Ostreidae</taxon>
        <taxon>Magallana</taxon>
    </lineage>
</organism>